<accession>A0A8S3XX27</accession>
<keyword evidence="1" id="KW-0175">Coiled coil</keyword>
<dbReference type="AlphaFoldDB" id="A0A8S3XX27"/>
<feature type="region of interest" description="Disordered" evidence="2">
    <location>
        <begin position="1"/>
        <end position="49"/>
    </location>
</feature>
<sequence>MMPIRSPTRSGIGTGLSGSQPNLSTGESTTDVSTAPQVTFRSKRKYSGDQDIKEELREIRKGMAEMMQVLTSINANQTEAINRISEDVSSLKEHVKDLKTEIDNLRFENEKIKRNIENLISKYNEKDKQIETLDSELKNLQSTKLIDPLTTTTVSSTIEETVMAELSDRLTYEALLMLINNEHRSCASSSSYDRTEMGVYADELANARSSRFMLAAVVEETGLIPIPMMDPNTNNDSGYVPSNIEIEKDNTHPPSPNKKEDKKEEENNAVPKKPELK</sequence>
<organism evidence="3 4">
    <name type="scientific">Parnassius apollo</name>
    <name type="common">Apollo butterfly</name>
    <name type="synonym">Papilio apollo</name>
    <dbReference type="NCBI Taxonomy" id="110799"/>
    <lineage>
        <taxon>Eukaryota</taxon>
        <taxon>Metazoa</taxon>
        <taxon>Ecdysozoa</taxon>
        <taxon>Arthropoda</taxon>
        <taxon>Hexapoda</taxon>
        <taxon>Insecta</taxon>
        <taxon>Pterygota</taxon>
        <taxon>Neoptera</taxon>
        <taxon>Endopterygota</taxon>
        <taxon>Lepidoptera</taxon>
        <taxon>Glossata</taxon>
        <taxon>Ditrysia</taxon>
        <taxon>Papilionoidea</taxon>
        <taxon>Papilionidae</taxon>
        <taxon>Parnassiinae</taxon>
        <taxon>Parnassini</taxon>
        <taxon>Parnassius</taxon>
        <taxon>Parnassius</taxon>
    </lineage>
</organism>
<proteinExistence type="predicted"/>
<feature type="compositionally biased region" description="Basic and acidic residues" evidence="2">
    <location>
        <begin position="245"/>
        <end position="277"/>
    </location>
</feature>
<dbReference type="Proteomes" id="UP000691718">
    <property type="component" value="Unassembled WGS sequence"/>
</dbReference>
<reference evidence="3" key="1">
    <citation type="submission" date="2021-04" db="EMBL/GenBank/DDBJ databases">
        <authorList>
            <person name="Tunstrom K."/>
        </authorList>
    </citation>
    <scope>NUCLEOTIDE SEQUENCE</scope>
</reference>
<protein>
    <submittedName>
        <fullName evidence="3">(apollo) hypothetical protein</fullName>
    </submittedName>
</protein>
<keyword evidence="4" id="KW-1185">Reference proteome</keyword>
<name>A0A8S3XX27_PARAO</name>
<gene>
    <name evidence="3" type="ORF">PAPOLLO_LOCUS22691</name>
</gene>
<evidence type="ECO:0000313" key="3">
    <source>
        <dbReference type="EMBL" id="CAG5043383.1"/>
    </source>
</evidence>
<evidence type="ECO:0000313" key="4">
    <source>
        <dbReference type="Proteomes" id="UP000691718"/>
    </source>
</evidence>
<evidence type="ECO:0000256" key="2">
    <source>
        <dbReference type="SAM" id="MobiDB-lite"/>
    </source>
</evidence>
<dbReference type="OrthoDB" id="7480989at2759"/>
<feature type="region of interest" description="Disordered" evidence="2">
    <location>
        <begin position="226"/>
        <end position="277"/>
    </location>
</feature>
<feature type="compositionally biased region" description="Polar residues" evidence="2">
    <location>
        <begin position="7"/>
        <end position="40"/>
    </location>
</feature>
<dbReference type="EMBL" id="CAJQZP010001402">
    <property type="protein sequence ID" value="CAG5043383.1"/>
    <property type="molecule type" value="Genomic_DNA"/>
</dbReference>
<comment type="caution">
    <text evidence="3">The sequence shown here is derived from an EMBL/GenBank/DDBJ whole genome shotgun (WGS) entry which is preliminary data.</text>
</comment>
<feature type="coiled-coil region" evidence="1">
    <location>
        <begin position="81"/>
        <end position="143"/>
    </location>
</feature>
<evidence type="ECO:0000256" key="1">
    <source>
        <dbReference type="SAM" id="Coils"/>
    </source>
</evidence>